<feature type="transmembrane region" description="Helical" evidence="1">
    <location>
        <begin position="111"/>
        <end position="131"/>
    </location>
</feature>
<evidence type="ECO:0000256" key="1">
    <source>
        <dbReference type="SAM" id="Phobius"/>
    </source>
</evidence>
<keyword evidence="1" id="KW-0812">Transmembrane</keyword>
<dbReference type="EMBL" id="JACYTQ010000001">
    <property type="protein sequence ID" value="MBD8487985.1"/>
    <property type="molecule type" value="Genomic_DNA"/>
</dbReference>
<feature type="transmembrane region" description="Helical" evidence="1">
    <location>
        <begin position="151"/>
        <end position="176"/>
    </location>
</feature>
<dbReference type="Proteomes" id="UP000647133">
    <property type="component" value="Unassembled WGS sequence"/>
</dbReference>
<feature type="transmembrane region" description="Helical" evidence="1">
    <location>
        <begin position="350"/>
        <end position="372"/>
    </location>
</feature>
<comment type="caution">
    <text evidence="2">The sequence shown here is derived from an EMBL/GenBank/DDBJ whole genome shotgun (WGS) entry which is preliminary data.</text>
</comment>
<proteinExistence type="predicted"/>
<sequence>MKLPSLSYLNDHAQKALNRFPMVILSVIVATAVGNYLVEFQDIISNPFPYINGMLTGALGISLFLCAKIFWEKKRLPKPYLYIINGLSLAFLLTIYYSLPDGKDSQSTIMPYYRFAIFSLFIHLLVSFAPYTPSKNTLGFWNYNKTLFLRFLTAALFSFVLYIGIVLAMLALHLLFEVEFQNILYLQIFIMIAGIFNTWFFIAGISENLEELDQEVSYPKGLKIFSQYILLTLLTVYLLILYGYSIKIILSWDWPKGIVSYLIICVATLGILALLLLYPYKNDKEENWINTFSKSYYYLLLPLVAILFLAIGIRINDYGVTINRYLIVLIGTWLTLVCFYFILGFRNIKIIPFTLAFMLLGVSFGPWGIFSVSERSQYRRLKALLMETHILEEETVIHEIIWDKNKLPELKSSQNQNFTPLASEEQISEIRSIVKYLEDHHGLSSMKSWFSQDMSTILIAVNEDKKDWEEVPASTLYLKTMGIPELGLNLTEPSLSLGADMNGHSISTRGYDYLKNINISAMDTTVFMAGYETYKVTMNPQKNGLAISSANHETNVDLGPMVAELSKTQEKNSTVAPSLLTYSAEQNGFKIKLEIQNIRYAQENENSIKLNYLNGTLLLKDSLPQRK</sequence>
<feature type="transmembrane region" description="Helical" evidence="1">
    <location>
        <begin position="258"/>
        <end position="280"/>
    </location>
</feature>
<evidence type="ECO:0000313" key="3">
    <source>
        <dbReference type="Proteomes" id="UP000647133"/>
    </source>
</evidence>
<feature type="transmembrane region" description="Helical" evidence="1">
    <location>
        <begin position="295"/>
        <end position="313"/>
    </location>
</feature>
<dbReference type="RefSeq" id="WP_192008682.1">
    <property type="nucleotide sequence ID" value="NZ_JACYTQ010000001.1"/>
</dbReference>
<feature type="transmembrane region" description="Helical" evidence="1">
    <location>
        <begin position="225"/>
        <end position="246"/>
    </location>
</feature>
<evidence type="ECO:0000313" key="2">
    <source>
        <dbReference type="EMBL" id="MBD8487985.1"/>
    </source>
</evidence>
<feature type="transmembrane region" description="Helical" evidence="1">
    <location>
        <begin position="82"/>
        <end position="99"/>
    </location>
</feature>
<reference evidence="2 3" key="1">
    <citation type="submission" date="2020-09" db="EMBL/GenBank/DDBJ databases">
        <title>Echinicola sp. CAU 1574 isolated from sand of Sido Beach.</title>
        <authorList>
            <person name="Kim W."/>
        </authorList>
    </citation>
    <scope>NUCLEOTIDE SEQUENCE [LARGE SCALE GENOMIC DNA]</scope>
    <source>
        <strain evidence="2 3">CAU 1574</strain>
    </source>
</reference>
<feature type="transmembrane region" description="Helical" evidence="1">
    <location>
        <begin position="20"/>
        <end position="38"/>
    </location>
</feature>
<keyword evidence="3" id="KW-1185">Reference proteome</keyword>
<accession>A0ABR9AJ84</accession>
<name>A0ABR9AJ84_9BACT</name>
<dbReference type="InterPro" id="IPR025291">
    <property type="entry name" value="DUF4153"/>
</dbReference>
<keyword evidence="1" id="KW-0472">Membrane</keyword>
<feature type="transmembrane region" description="Helical" evidence="1">
    <location>
        <begin position="183"/>
        <end position="205"/>
    </location>
</feature>
<feature type="transmembrane region" description="Helical" evidence="1">
    <location>
        <begin position="325"/>
        <end position="344"/>
    </location>
</feature>
<feature type="transmembrane region" description="Helical" evidence="1">
    <location>
        <begin position="50"/>
        <end position="70"/>
    </location>
</feature>
<keyword evidence="1" id="KW-1133">Transmembrane helix</keyword>
<gene>
    <name evidence="2" type="ORF">IFO69_04410</name>
</gene>
<dbReference type="Pfam" id="PF13687">
    <property type="entry name" value="DUF4153"/>
    <property type="match status" value="1"/>
</dbReference>
<protein>
    <submittedName>
        <fullName evidence="2">DUF4153 domain-containing protein</fullName>
    </submittedName>
</protein>
<organism evidence="2 3">
    <name type="scientific">Echinicola arenosa</name>
    <dbReference type="NCBI Taxonomy" id="2774144"/>
    <lineage>
        <taxon>Bacteria</taxon>
        <taxon>Pseudomonadati</taxon>
        <taxon>Bacteroidota</taxon>
        <taxon>Cytophagia</taxon>
        <taxon>Cytophagales</taxon>
        <taxon>Cyclobacteriaceae</taxon>
        <taxon>Echinicola</taxon>
    </lineage>
</organism>